<dbReference type="SUPFAM" id="SSF47576">
    <property type="entry name" value="Calponin-homology domain, CH-domain"/>
    <property type="match status" value="1"/>
</dbReference>
<dbReference type="Gene3D" id="1.10.418.10">
    <property type="entry name" value="Calponin-like domain"/>
    <property type="match status" value="1"/>
</dbReference>
<feature type="compositionally biased region" description="Basic and acidic residues" evidence="4">
    <location>
        <begin position="52"/>
        <end position="67"/>
    </location>
</feature>
<keyword evidence="7" id="KW-1185">Reference proteome</keyword>
<dbReference type="Proteomes" id="UP000678499">
    <property type="component" value="Unassembled WGS sequence"/>
</dbReference>
<dbReference type="EMBL" id="OA882520">
    <property type="protein sequence ID" value="CAD7275796.1"/>
    <property type="molecule type" value="Genomic_DNA"/>
</dbReference>
<dbReference type="EMBL" id="CAJPEX010000483">
    <property type="protein sequence ID" value="CAG0915948.1"/>
    <property type="molecule type" value="Genomic_DNA"/>
</dbReference>
<feature type="compositionally biased region" description="Low complexity" evidence="4">
    <location>
        <begin position="206"/>
        <end position="218"/>
    </location>
</feature>
<feature type="region of interest" description="Disordered" evidence="4">
    <location>
        <begin position="1"/>
        <end position="130"/>
    </location>
</feature>
<reference evidence="6" key="1">
    <citation type="submission" date="2020-11" db="EMBL/GenBank/DDBJ databases">
        <authorList>
            <person name="Tran Van P."/>
        </authorList>
    </citation>
    <scope>NUCLEOTIDE SEQUENCE</scope>
</reference>
<dbReference type="Pfam" id="PF00307">
    <property type="entry name" value="CH"/>
    <property type="match status" value="1"/>
</dbReference>
<feature type="region of interest" description="Disordered" evidence="4">
    <location>
        <begin position="263"/>
        <end position="313"/>
    </location>
</feature>
<feature type="region of interest" description="Disordered" evidence="4">
    <location>
        <begin position="547"/>
        <end position="571"/>
    </location>
</feature>
<feature type="domain" description="Calponin-homology (CH)" evidence="5">
    <location>
        <begin position="579"/>
        <end position="685"/>
    </location>
</feature>
<protein>
    <recommendedName>
        <fullName evidence="5">Calponin-homology (CH) domain-containing protein</fullName>
    </recommendedName>
</protein>
<dbReference type="AlphaFoldDB" id="A0A7R9BJQ6"/>
<keyword evidence="2" id="KW-0175">Coiled coil</keyword>
<dbReference type="InterPro" id="IPR036872">
    <property type="entry name" value="CH_dom_sf"/>
</dbReference>
<organism evidence="6">
    <name type="scientific">Notodromas monacha</name>
    <dbReference type="NCBI Taxonomy" id="399045"/>
    <lineage>
        <taxon>Eukaryota</taxon>
        <taxon>Metazoa</taxon>
        <taxon>Ecdysozoa</taxon>
        <taxon>Arthropoda</taxon>
        <taxon>Crustacea</taxon>
        <taxon>Oligostraca</taxon>
        <taxon>Ostracoda</taxon>
        <taxon>Podocopa</taxon>
        <taxon>Podocopida</taxon>
        <taxon>Cypridocopina</taxon>
        <taxon>Cypridoidea</taxon>
        <taxon>Cyprididae</taxon>
        <taxon>Notodromas</taxon>
    </lineage>
</organism>
<dbReference type="SMART" id="SM00033">
    <property type="entry name" value="CH"/>
    <property type="match status" value="1"/>
</dbReference>
<comment type="similarity">
    <text evidence="3">Belongs to the smoothelin family.</text>
</comment>
<dbReference type="CDD" id="cd21200">
    <property type="entry name" value="CH_SMTN-like"/>
    <property type="match status" value="1"/>
</dbReference>
<dbReference type="PROSITE" id="PS50021">
    <property type="entry name" value="CH"/>
    <property type="match status" value="1"/>
</dbReference>
<feature type="compositionally biased region" description="Low complexity" evidence="4">
    <location>
        <begin position="1"/>
        <end position="12"/>
    </location>
</feature>
<feature type="compositionally biased region" description="Pro residues" evidence="4">
    <location>
        <begin position="226"/>
        <end position="240"/>
    </location>
</feature>
<gene>
    <name evidence="6" type="ORF">NMOB1V02_LOCUS3583</name>
</gene>
<feature type="region of interest" description="Disordered" evidence="4">
    <location>
        <begin position="203"/>
        <end position="240"/>
    </location>
</feature>
<keyword evidence="1" id="KW-0597">Phosphoprotein</keyword>
<evidence type="ECO:0000313" key="6">
    <source>
        <dbReference type="EMBL" id="CAD7275796.1"/>
    </source>
</evidence>
<sequence length="690" mass="73815">MEAAAEENVPVAEEVEQTVDSESVLTRSVETEVSGALEEGRLKDPLGGATDADQRAAVRERLRDLGSKSKGASEGAALTGTLSSSRSSSTSNRTEVAGLTSEGESRSPGGAAEESMFDSGTESGDDHDAFVDPGIIRDAVAALSRLRAALSVSRAPRATELLGLVDRLSSALRPAPPSFDFTLGYMPSHSKSMDSVFLAAQMAGATSHHSPPLQQQHQQQHHHHQPTPPPTHPRLTQFPPPVVKVAGEDKRFAGAWLPRNALAPANLPRGRSRSPKPVAAAAAAGGGGVGSSMMTMPSTSNPMPSSSSSPSPQQRAFEATMDARMAEQKQRALKAFLAKPMLRRNTIDQEFDALADTAIKECPAAGDVFEKKLTKAKSLDAGVLPPPPPGLYDLSAAYARFIRLGGKDGHLIFAALSVVNLVAIAQPVPPKPHLAPLTLPCHWPFVPFNPGVIRCLDVPRGSPGGADPSSFFSSVVFVEGSPAKKEVAEKTLVSPDGRSLTKITTETVKSEPSPGTTFTKTSRVVETRTTYGGKDVKPVSPFDKFRQMDAASGGNRSGSATKTGTPAFKLDPGLSRSASSIKDMLLQWCQAKTRAYENVKIENFSGSWSDGLAFCALIHRHFPDAFNFEELSPQNRRQNFELAFRIAEEKGGIAPLLEVDDMVRMARPDWKCVFTYVQSIYSALRKLQMT</sequence>
<evidence type="ECO:0000259" key="5">
    <source>
        <dbReference type="PROSITE" id="PS50021"/>
    </source>
</evidence>
<dbReference type="InterPro" id="IPR050540">
    <property type="entry name" value="F-actin_Monoox_Mical"/>
</dbReference>
<name>A0A7R9BJQ6_9CRUS</name>
<evidence type="ECO:0000256" key="4">
    <source>
        <dbReference type="SAM" id="MobiDB-lite"/>
    </source>
</evidence>
<proteinExistence type="inferred from homology"/>
<accession>A0A7R9BJQ6</accession>
<evidence type="ECO:0000256" key="1">
    <source>
        <dbReference type="ARBA" id="ARBA00022553"/>
    </source>
</evidence>
<dbReference type="OrthoDB" id="10017054at2759"/>
<evidence type="ECO:0000256" key="3">
    <source>
        <dbReference type="ARBA" id="ARBA00061655"/>
    </source>
</evidence>
<evidence type="ECO:0000313" key="7">
    <source>
        <dbReference type="Proteomes" id="UP000678499"/>
    </source>
</evidence>
<evidence type="ECO:0000256" key="2">
    <source>
        <dbReference type="ARBA" id="ARBA00023054"/>
    </source>
</evidence>
<feature type="compositionally biased region" description="Low complexity" evidence="4">
    <location>
        <begin position="291"/>
        <end position="312"/>
    </location>
</feature>
<dbReference type="InterPro" id="IPR001715">
    <property type="entry name" value="CH_dom"/>
</dbReference>
<dbReference type="FunFam" id="1.10.418.10:FF:000009">
    <property type="entry name" value="smoothelin isoform X2"/>
    <property type="match status" value="1"/>
</dbReference>
<dbReference type="PANTHER" id="PTHR23167">
    <property type="entry name" value="CALPONIN HOMOLOGY DOMAIN-CONTAINING PROTEIN DDB_G0272472-RELATED"/>
    <property type="match status" value="1"/>
</dbReference>
<dbReference type="PANTHER" id="PTHR23167:SF88">
    <property type="entry name" value="CALPONIN-HOMOLOGY (CH) DOMAIN-CONTAINING PROTEIN"/>
    <property type="match status" value="1"/>
</dbReference>
<feature type="compositionally biased region" description="Low complexity" evidence="4">
    <location>
        <begin position="83"/>
        <end position="94"/>
    </location>
</feature>